<dbReference type="EMBL" id="BLLI01000016">
    <property type="protein sequence ID" value="GFH42236.1"/>
    <property type="molecule type" value="Genomic_DNA"/>
</dbReference>
<keyword evidence="2" id="KW-0449">Lipoprotein</keyword>
<keyword evidence="3" id="KW-1185">Reference proteome</keyword>
<feature type="region of interest" description="Disordered" evidence="1">
    <location>
        <begin position="411"/>
        <end position="434"/>
    </location>
</feature>
<feature type="region of interest" description="Disordered" evidence="1">
    <location>
        <begin position="36"/>
        <end position="58"/>
    </location>
</feature>
<name>A0A6A0BBM0_9LACT</name>
<comment type="caution">
    <text evidence="2">The sequence shown here is derived from an EMBL/GenBank/DDBJ whole genome shotgun (WGS) entry which is preliminary data.</text>
</comment>
<dbReference type="Pfam" id="PF14262">
    <property type="entry name" value="Cthe_2159"/>
    <property type="match status" value="1"/>
</dbReference>
<dbReference type="InterPro" id="IPR025584">
    <property type="entry name" value="Cthe_2159"/>
</dbReference>
<dbReference type="AlphaFoldDB" id="A0A6A0BBM0"/>
<evidence type="ECO:0000313" key="2">
    <source>
        <dbReference type="EMBL" id="GFH42236.1"/>
    </source>
</evidence>
<evidence type="ECO:0000256" key="1">
    <source>
        <dbReference type="SAM" id="MobiDB-lite"/>
    </source>
</evidence>
<reference evidence="2 3" key="1">
    <citation type="submission" date="2020-02" db="EMBL/GenBank/DDBJ databases">
        <title>Draft genome sequence of Lactococcus sp. Hs30E4-3.</title>
        <authorList>
            <person name="Noda S."/>
            <person name="Yuki M."/>
            <person name="Ohkuma M."/>
        </authorList>
    </citation>
    <scope>NUCLEOTIDE SEQUENCE [LARGE SCALE GENOMIC DNA]</scope>
    <source>
        <strain evidence="2 3">Hs30E4-3</strain>
    </source>
</reference>
<feature type="compositionally biased region" description="Gly residues" evidence="1">
    <location>
        <begin position="418"/>
        <end position="434"/>
    </location>
</feature>
<accession>A0A6A0BBM0</accession>
<evidence type="ECO:0000313" key="3">
    <source>
        <dbReference type="Proteomes" id="UP000480303"/>
    </source>
</evidence>
<protein>
    <submittedName>
        <fullName evidence="2">Lipoprotein</fullName>
    </submittedName>
</protein>
<gene>
    <name evidence="2" type="ORF">Hs30E_07870</name>
</gene>
<feature type="compositionally biased region" description="Low complexity" evidence="1">
    <location>
        <begin position="36"/>
        <end position="49"/>
    </location>
</feature>
<dbReference type="Proteomes" id="UP000480303">
    <property type="component" value="Unassembled WGS sequence"/>
</dbReference>
<proteinExistence type="predicted"/>
<sequence>MKNKKILSIGLVVVLLALVFGTVAIFNKDKETASKTATTSVVKSSSPSAEKVEPTSLENATNVDLSKDPNLTITQPGTYEITGKTENGQITVNLATDTDEVVIVLNNAEIGNSTTAPIAILNGKEVTIETAEKTLNTISGTGNDSEKTATIYSKDDLKFTGSGTLVVTSANNNAIQSKNDLKFKSGTYDLTAKNEAIKGKDSVTFDGGTFTLNAESNAIKTTNIEEADQGVITVNAGTFDIKATSDGFHSATDIVINNGDIILEVEDDGMHADGTLTVNDGKITIENSYEGLEASDVQIKGGTIAIKAQDDGINGAGGNDTAATTQDRFGSSTGSIEISDGTITVAAGLSGSGDGIDSNGDLTITGGTITINDPSSARDWSPIDFDGNYSQSGATITQVSANGTKTAITEESAASQGGMKGGGLGGGMGGRGGR</sequence>
<organism evidence="2 3">
    <name type="scientific">Pseudolactococcus hodotermopsidis</name>
    <dbReference type="NCBI Taxonomy" id="2709157"/>
    <lineage>
        <taxon>Bacteria</taxon>
        <taxon>Bacillati</taxon>
        <taxon>Bacillota</taxon>
        <taxon>Bacilli</taxon>
        <taxon>Lactobacillales</taxon>
        <taxon>Streptococcaceae</taxon>
        <taxon>Pseudolactococcus</taxon>
    </lineage>
</organism>
<dbReference type="RefSeq" id="WP_172208179.1">
    <property type="nucleotide sequence ID" value="NZ_BLLI01000016.1"/>
</dbReference>